<feature type="signal peptide" evidence="1">
    <location>
        <begin position="1"/>
        <end position="22"/>
    </location>
</feature>
<gene>
    <name evidence="2" type="ORF">L195_g048731</name>
</gene>
<accession>A0A2K3JM35</accession>
<name>A0A2K3JM35_TRIPR</name>
<dbReference type="AlphaFoldDB" id="A0A2K3JM35"/>
<sequence>MALSKLLVLGLLLLVCISKISSDHEIEMEEDDELQLPDDKLLIVRDGNRRLMSDIGKPR</sequence>
<reference evidence="2 3" key="1">
    <citation type="journal article" date="2014" name="Am. J. Bot.">
        <title>Genome assembly and annotation for red clover (Trifolium pratense; Fabaceae).</title>
        <authorList>
            <person name="Istvanek J."/>
            <person name="Jaros M."/>
            <person name="Krenek A."/>
            <person name="Repkova J."/>
        </authorList>
    </citation>
    <scope>NUCLEOTIDE SEQUENCE [LARGE SCALE GENOMIC DNA]</scope>
    <source>
        <strain evidence="3">cv. Tatra</strain>
        <tissue evidence="2">Young leaves</tissue>
    </source>
</reference>
<evidence type="ECO:0000313" key="2">
    <source>
        <dbReference type="EMBL" id="PNX55105.1"/>
    </source>
</evidence>
<dbReference type="Proteomes" id="UP000236291">
    <property type="component" value="Unassembled WGS sequence"/>
</dbReference>
<reference evidence="2 3" key="2">
    <citation type="journal article" date="2017" name="Front. Plant Sci.">
        <title>Gene Classification and Mining of Molecular Markers Useful in Red Clover (Trifolium pratense) Breeding.</title>
        <authorList>
            <person name="Istvanek J."/>
            <person name="Dluhosova J."/>
            <person name="Dluhos P."/>
            <person name="Patkova L."/>
            <person name="Nedelnik J."/>
            <person name="Repkova J."/>
        </authorList>
    </citation>
    <scope>NUCLEOTIDE SEQUENCE [LARGE SCALE GENOMIC DNA]</scope>
    <source>
        <strain evidence="3">cv. Tatra</strain>
        <tissue evidence="2">Young leaves</tissue>
    </source>
</reference>
<evidence type="ECO:0000256" key="1">
    <source>
        <dbReference type="SAM" id="SignalP"/>
    </source>
</evidence>
<proteinExistence type="predicted"/>
<evidence type="ECO:0000313" key="3">
    <source>
        <dbReference type="Proteomes" id="UP000236291"/>
    </source>
</evidence>
<protein>
    <submittedName>
        <fullName evidence="2">Uncharacterized protein</fullName>
    </submittedName>
</protein>
<comment type="caution">
    <text evidence="2">The sequence shown here is derived from an EMBL/GenBank/DDBJ whole genome shotgun (WGS) entry which is preliminary data.</text>
</comment>
<organism evidence="2 3">
    <name type="scientific">Trifolium pratense</name>
    <name type="common">Red clover</name>
    <dbReference type="NCBI Taxonomy" id="57577"/>
    <lineage>
        <taxon>Eukaryota</taxon>
        <taxon>Viridiplantae</taxon>
        <taxon>Streptophyta</taxon>
        <taxon>Embryophyta</taxon>
        <taxon>Tracheophyta</taxon>
        <taxon>Spermatophyta</taxon>
        <taxon>Magnoliopsida</taxon>
        <taxon>eudicotyledons</taxon>
        <taxon>Gunneridae</taxon>
        <taxon>Pentapetalae</taxon>
        <taxon>rosids</taxon>
        <taxon>fabids</taxon>
        <taxon>Fabales</taxon>
        <taxon>Fabaceae</taxon>
        <taxon>Papilionoideae</taxon>
        <taxon>50 kb inversion clade</taxon>
        <taxon>NPAAA clade</taxon>
        <taxon>Hologalegina</taxon>
        <taxon>IRL clade</taxon>
        <taxon>Trifolieae</taxon>
        <taxon>Trifolium</taxon>
    </lineage>
</organism>
<keyword evidence="1" id="KW-0732">Signal</keyword>
<feature type="chain" id="PRO_5014337959" evidence="1">
    <location>
        <begin position="23"/>
        <end position="59"/>
    </location>
</feature>
<dbReference type="EMBL" id="ASHM01070288">
    <property type="protein sequence ID" value="PNX55105.1"/>
    <property type="molecule type" value="Genomic_DNA"/>
</dbReference>